<dbReference type="RefSeq" id="WP_194122967.1">
    <property type="nucleotide sequence ID" value="NZ_JACYGY010000001.1"/>
</dbReference>
<gene>
    <name evidence="2" type="ORF">IEE83_23925</name>
</gene>
<dbReference type="PANTHER" id="PTHR43300">
    <property type="entry name" value="ACETYLTRANSFERASE"/>
    <property type="match status" value="1"/>
</dbReference>
<evidence type="ECO:0000313" key="3">
    <source>
        <dbReference type="Proteomes" id="UP000634134"/>
    </source>
</evidence>
<accession>A0ABR9WHH1</accession>
<protein>
    <submittedName>
        <fullName evidence="2">Acetyltransferase</fullName>
    </submittedName>
</protein>
<keyword evidence="3" id="KW-1185">Reference proteome</keyword>
<dbReference type="InterPro" id="IPR011004">
    <property type="entry name" value="Trimer_LpxA-like_sf"/>
</dbReference>
<organism evidence="2 3">
    <name type="scientific">Dyadobacter subterraneus</name>
    <dbReference type="NCBI Taxonomy" id="2773304"/>
    <lineage>
        <taxon>Bacteria</taxon>
        <taxon>Pseudomonadati</taxon>
        <taxon>Bacteroidota</taxon>
        <taxon>Cytophagia</taxon>
        <taxon>Cytophagales</taxon>
        <taxon>Spirosomataceae</taxon>
        <taxon>Dyadobacter</taxon>
    </lineage>
</organism>
<name>A0ABR9WHH1_9BACT</name>
<comment type="similarity">
    <text evidence="1">Belongs to the transferase hexapeptide repeat family.</text>
</comment>
<dbReference type="CDD" id="cd03360">
    <property type="entry name" value="LbH_AT_putative"/>
    <property type="match status" value="1"/>
</dbReference>
<dbReference type="Gene3D" id="2.160.10.10">
    <property type="entry name" value="Hexapeptide repeat proteins"/>
    <property type="match status" value="1"/>
</dbReference>
<dbReference type="PANTHER" id="PTHR43300:SF4">
    <property type="entry name" value="ACYL-[ACYL-CARRIER-PROTEIN]--UDP-N-ACETYLGLUCOSAMINE O-ACYLTRANSFERASE"/>
    <property type="match status" value="1"/>
</dbReference>
<dbReference type="Proteomes" id="UP000634134">
    <property type="component" value="Unassembled WGS sequence"/>
</dbReference>
<evidence type="ECO:0000313" key="2">
    <source>
        <dbReference type="EMBL" id="MBE9464945.1"/>
    </source>
</evidence>
<proteinExistence type="inferred from homology"/>
<dbReference type="EMBL" id="JACYGY010000001">
    <property type="protein sequence ID" value="MBE9464945.1"/>
    <property type="molecule type" value="Genomic_DNA"/>
</dbReference>
<evidence type="ECO:0000256" key="1">
    <source>
        <dbReference type="ARBA" id="ARBA00007274"/>
    </source>
</evidence>
<sequence length="220" mass="24810">MAKVIIFGVLDTAELAHYYLEHDSEHEVVAFSVNREYIQEESFRGLPLVAFEDVETIFPPSDYSFFAPMTGRNMNRNREAIYNQVKAKGYQFISYISSHATILDRNNVVGENCFILEDNTIQPFTTVGNNVVMWSGNHIGHHGQIKDHVFFTSHVVMSGHCVIESYSFFGVNSTIRDYMTIAQGTLVGMASAVTKDTEEWGIYIGNPAKKVPGKKSFEAY</sequence>
<dbReference type="InterPro" id="IPR050179">
    <property type="entry name" value="Trans_hexapeptide_repeat"/>
</dbReference>
<dbReference type="InterPro" id="IPR020019">
    <property type="entry name" value="AcTrfase_PglD-like"/>
</dbReference>
<reference evidence="3" key="1">
    <citation type="submission" date="2023-07" db="EMBL/GenBank/DDBJ databases">
        <title>Dyadobacter sp. nov 'subterranea' isolated from contaminted grondwater.</title>
        <authorList>
            <person name="Szabo I."/>
            <person name="Al-Omari J."/>
            <person name="Szerdahelyi S.G."/>
            <person name="Rado J."/>
        </authorList>
    </citation>
    <scope>NUCLEOTIDE SEQUENCE [LARGE SCALE GENOMIC DNA]</scope>
    <source>
        <strain evidence="3">UP-52</strain>
    </source>
</reference>
<comment type="caution">
    <text evidence="2">The sequence shown here is derived from an EMBL/GenBank/DDBJ whole genome shotgun (WGS) entry which is preliminary data.</text>
</comment>
<dbReference type="SUPFAM" id="SSF51161">
    <property type="entry name" value="Trimeric LpxA-like enzymes"/>
    <property type="match status" value="1"/>
</dbReference>